<keyword evidence="2" id="KW-1185">Reference proteome</keyword>
<dbReference type="EMBL" id="BPRE01000033">
    <property type="protein sequence ID" value="GJE78648.1"/>
    <property type="molecule type" value="Genomic_DNA"/>
</dbReference>
<reference evidence="1" key="1">
    <citation type="journal article" date="2021" name="Front. Microbiol.">
        <title>Comprehensive Comparative Genomics and Phenotyping of Methylobacterium Species.</title>
        <authorList>
            <person name="Alessa O."/>
            <person name="Ogura Y."/>
            <person name="Fujitani Y."/>
            <person name="Takami H."/>
            <person name="Hayashi T."/>
            <person name="Sahin N."/>
            <person name="Tani A."/>
        </authorList>
    </citation>
    <scope>NUCLEOTIDE SEQUENCE</scope>
    <source>
        <strain evidence="1">DSM 14458</strain>
    </source>
</reference>
<protein>
    <submittedName>
        <fullName evidence="1">Uncharacterized protein</fullName>
    </submittedName>
</protein>
<gene>
    <name evidence="1" type="ORF">BGCPKDLD_5266</name>
</gene>
<organism evidence="1 2">
    <name type="scientific">Methylorubrum suomiense</name>
    <dbReference type="NCBI Taxonomy" id="144191"/>
    <lineage>
        <taxon>Bacteria</taxon>
        <taxon>Pseudomonadati</taxon>
        <taxon>Pseudomonadota</taxon>
        <taxon>Alphaproteobacteria</taxon>
        <taxon>Hyphomicrobiales</taxon>
        <taxon>Methylobacteriaceae</taxon>
        <taxon>Methylorubrum</taxon>
    </lineage>
</organism>
<sequence>MDALFGTLSGLIENADIGGSTGYLAHPAVKSTLNRYRTNTGELVGVAGFLKGEASAWSTLIPDNGGANANLAHIFYGNWSDLLIGYWSSVDLLLNPFATEMADRGGAFLHAYLDADVSVRHPESFAFTDSFPTQQFAASTVVAA</sequence>
<proteinExistence type="predicted"/>
<reference evidence="1" key="2">
    <citation type="submission" date="2021-08" db="EMBL/GenBank/DDBJ databases">
        <authorList>
            <person name="Tani A."/>
            <person name="Ola A."/>
            <person name="Ogura Y."/>
            <person name="Katsura K."/>
            <person name="Hayashi T."/>
        </authorList>
    </citation>
    <scope>NUCLEOTIDE SEQUENCE</scope>
    <source>
        <strain evidence="1">DSM 14458</strain>
    </source>
</reference>
<accession>A0ABQ4V2F4</accession>
<dbReference type="SUPFAM" id="SSF56563">
    <property type="entry name" value="Major capsid protein gp5"/>
    <property type="match status" value="1"/>
</dbReference>
<dbReference type="Proteomes" id="UP001055093">
    <property type="component" value="Unassembled WGS sequence"/>
</dbReference>
<evidence type="ECO:0000313" key="1">
    <source>
        <dbReference type="EMBL" id="GJE78648.1"/>
    </source>
</evidence>
<evidence type="ECO:0000313" key="2">
    <source>
        <dbReference type="Proteomes" id="UP001055093"/>
    </source>
</evidence>
<comment type="caution">
    <text evidence="1">The sequence shown here is derived from an EMBL/GenBank/DDBJ whole genome shotgun (WGS) entry which is preliminary data.</text>
</comment>
<name>A0ABQ4V2F4_9HYPH</name>